<proteinExistence type="predicted"/>
<protein>
    <submittedName>
        <fullName evidence="1">ParM/StbA family protein</fullName>
    </submittedName>
</protein>
<name>A0ABR8GKC6_9CYAN</name>
<keyword evidence="2" id="KW-1185">Reference proteome</keyword>
<comment type="caution">
    <text evidence="1">The sequence shown here is derived from an EMBL/GenBank/DDBJ whole genome shotgun (WGS) entry which is preliminary data.</text>
</comment>
<gene>
    <name evidence="1" type="ORF">H6G81_04670</name>
</gene>
<accession>A0ABR8GKC6</accession>
<dbReference type="Gene3D" id="3.30.420.40">
    <property type="match status" value="1"/>
</dbReference>
<organism evidence="1 2">
    <name type="scientific">Scytonema hofmannii FACHB-248</name>
    <dbReference type="NCBI Taxonomy" id="1842502"/>
    <lineage>
        <taxon>Bacteria</taxon>
        <taxon>Bacillati</taxon>
        <taxon>Cyanobacteriota</taxon>
        <taxon>Cyanophyceae</taxon>
        <taxon>Nostocales</taxon>
        <taxon>Scytonemataceae</taxon>
        <taxon>Scytonema</taxon>
    </lineage>
</organism>
<dbReference type="Proteomes" id="UP000660380">
    <property type="component" value="Unassembled WGS sequence"/>
</dbReference>
<dbReference type="CDD" id="cd10227">
    <property type="entry name" value="ASKHA_NBD_ParM-like"/>
    <property type="match status" value="1"/>
</dbReference>
<evidence type="ECO:0000313" key="1">
    <source>
        <dbReference type="EMBL" id="MBD2603844.1"/>
    </source>
</evidence>
<evidence type="ECO:0000313" key="2">
    <source>
        <dbReference type="Proteomes" id="UP000660380"/>
    </source>
</evidence>
<sequence>MSTNTQQKKVALLTLALDFGGSATKIVYATSLDHKARLLCMEPEVAVLARESILEYEGGKLGSSDPENVAWVAVGEQYRAVGYLAQSRFYANAGLSELKYERAIYKTLAAIWVIKEKLGLGSRLGVAIAVLLPPGEYEDRDRFEKMLRSSLAGYQTPTGRMSVSLKAFNCKPEGGGIYLVHRKKVGEVLKTRVCAIAMIGYRNASVLVSHRGVIGEGKTSDLGFIRMLEKVMSKTSGLSPKRLTPAIVEAGDEVRSAALLRLPRSTTRELRAADVQQIVAAIKSSRPEYAKILISWLDETLPLDVEEIVFCGGTADYLRKELNEHYDRIPLFWNAELVIPKTLDTFGLGNRLADVYGMFLYFSSLVNTLPDRDEEGAA</sequence>
<dbReference type="EMBL" id="JACJTA010000006">
    <property type="protein sequence ID" value="MBD2603844.1"/>
    <property type="molecule type" value="Genomic_DNA"/>
</dbReference>
<dbReference type="RefSeq" id="WP_051502717.1">
    <property type="nucleotide sequence ID" value="NZ_JACJTA010000006.1"/>
</dbReference>
<reference evidence="1 2" key="1">
    <citation type="journal article" date="2020" name="ISME J.">
        <title>Comparative genomics reveals insights into cyanobacterial evolution and habitat adaptation.</title>
        <authorList>
            <person name="Chen M.Y."/>
            <person name="Teng W.K."/>
            <person name="Zhao L."/>
            <person name="Hu C.X."/>
            <person name="Zhou Y.K."/>
            <person name="Han B.P."/>
            <person name="Song L.R."/>
            <person name="Shu W.S."/>
        </authorList>
    </citation>
    <scope>NUCLEOTIDE SEQUENCE [LARGE SCALE GENOMIC DNA]</scope>
    <source>
        <strain evidence="1 2">FACHB-248</strain>
    </source>
</reference>